<dbReference type="RefSeq" id="WP_185111167.1">
    <property type="nucleotide sequence ID" value="NZ_BAAAXY010000267.1"/>
</dbReference>
<evidence type="ECO:0000313" key="2">
    <source>
        <dbReference type="EMBL" id="MBB6556723.1"/>
    </source>
</evidence>
<reference evidence="2 3" key="1">
    <citation type="submission" date="2020-08" db="EMBL/GenBank/DDBJ databases">
        <title>Sequencing the genomes of 1000 actinobacteria strains.</title>
        <authorList>
            <person name="Klenk H.-P."/>
        </authorList>
    </citation>
    <scope>NUCLEOTIDE SEQUENCE [LARGE SCALE GENOMIC DNA]</scope>
    <source>
        <strain evidence="2 3">DSM 43768</strain>
    </source>
</reference>
<name>A0A7X0U6B5_9ACTN</name>
<feature type="region of interest" description="Disordered" evidence="1">
    <location>
        <begin position="1"/>
        <end position="27"/>
    </location>
</feature>
<sequence length="95" mass="10766">MSIPAQNCTPPEDIQPETPPTPTDVTRLNTTIKGLQSELSQDLSALNDEIGGFRRHSDDHFTKFRSQIQDQHHTVYRRLTDLALVVERLAKKLDA</sequence>
<protein>
    <submittedName>
        <fullName evidence="2">Uncharacterized protein</fullName>
    </submittedName>
</protein>
<evidence type="ECO:0000313" key="3">
    <source>
        <dbReference type="Proteomes" id="UP000565579"/>
    </source>
</evidence>
<comment type="caution">
    <text evidence="2">The sequence shown here is derived from an EMBL/GenBank/DDBJ whole genome shotgun (WGS) entry which is preliminary data.</text>
</comment>
<dbReference type="EMBL" id="JACHMI010000001">
    <property type="protein sequence ID" value="MBB6556723.1"/>
    <property type="molecule type" value="Genomic_DNA"/>
</dbReference>
<organism evidence="2 3">
    <name type="scientific">Nonomuraea rubra</name>
    <dbReference type="NCBI Taxonomy" id="46180"/>
    <lineage>
        <taxon>Bacteria</taxon>
        <taxon>Bacillati</taxon>
        <taxon>Actinomycetota</taxon>
        <taxon>Actinomycetes</taxon>
        <taxon>Streptosporangiales</taxon>
        <taxon>Streptosporangiaceae</taxon>
        <taxon>Nonomuraea</taxon>
    </lineage>
</organism>
<dbReference type="Proteomes" id="UP000565579">
    <property type="component" value="Unassembled WGS sequence"/>
</dbReference>
<proteinExistence type="predicted"/>
<keyword evidence="3" id="KW-1185">Reference proteome</keyword>
<accession>A0A7X0U6B5</accession>
<dbReference type="AlphaFoldDB" id="A0A7X0U6B5"/>
<evidence type="ECO:0000256" key="1">
    <source>
        <dbReference type="SAM" id="MobiDB-lite"/>
    </source>
</evidence>
<gene>
    <name evidence="2" type="ORF">HD593_011518</name>
</gene>